<gene>
    <name evidence="2" type="ORF">F2Q70_00035187</name>
</gene>
<evidence type="ECO:0000256" key="1">
    <source>
        <dbReference type="SAM" id="MobiDB-lite"/>
    </source>
</evidence>
<comment type="caution">
    <text evidence="2">The sequence shown here is derived from an EMBL/GenBank/DDBJ whole genome shotgun (WGS) entry which is preliminary data.</text>
</comment>
<feature type="compositionally biased region" description="Polar residues" evidence="1">
    <location>
        <begin position="124"/>
        <end position="134"/>
    </location>
</feature>
<protein>
    <submittedName>
        <fullName evidence="2">Uncharacterized protein</fullName>
    </submittedName>
</protein>
<accession>A0A8S9JUJ7</accession>
<name>A0A8S9JUJ7_BRACR</name>
<proteinExistence type="predicted"/>
<feature type="compositionally biased region" description="Basic and acidic residues" evidence="1">
    <location>
        <begin position="91"/>
        <end position="111"/>
    </location>
</feature>
<reference evidence="2" key="1">
    <citation type="submission" date="2019-12" db="EMBL/GenBank/DDBJ databases">
        <title>Genome sequencing and annotation of Brassica cretica.</title>
        <authorList>
            <person name="Studholme D.J."/>
            <person name="Sarris P.F."/>
        </authorList>
    </citation>
    <scope>NUCLEOTIDE SEQUENCE</scope>
    <source>
        <strain evidence="2">PFS-102/07</strain>
        <tissue evidence="2">Leaf</tissue>
    </source>
</reference>
<sequence length="134" mass="14542">MATTSDSISVKINCFHSGVFKAEDGKLNYVDGLLEQFEVNGDAAYEEVRKIIVKIVRVGRMCDGVVVDAVTGNEPVDGEELDVEQQDDSSDGDHGDHEGGESEDEKRRRLNMEQAAQEQAIEDVSSTAPPATQA</sequence>
<feature type="compositionally biased region" description="Acidic residues" evidence="1">
    <location>
        <begin position="76"/>
        <end position="90"/>
    </location>
</feature>
<evidence type="ECO:0000313" key="2">
    <source>
        <dbReference type="EMBL" id="KAF2585177.1"/>
    </source>
</evidence>
<organism evidence="2">
    <name type="scientific">Brassica cretica</name>
    <name type="common">Mustard</name>
    <dbReference type="NCBI Taxonomy" id="69181"/>
    <lineage>
        <taxon>Eukaryota</taxon>
        <taxon>Viridiplantae</taxon>
        <taxon>Streptophyta</taxon>
        <taxon>Embryophyta</taxon>
        <taxon>Tracheophyta</taxon>
        <taxon>Spermatophyta</taxon>
        <taxon>Magnoliopsida</taxon>
        <taxon>eudicotyledons</taxon>
        <taxon>Gunneridae</taxon>
        <taxon>Pentapetalae</taxon>
        <taxon>rosids</taxon>
        <taxon>malvids</taxon>
        <taxon>Brassicales</taxon>
        <taxon>Brassicaceae</taxon>
        <taxon>Brassiceae</taxon>
        <taxon>Brassica</taxon>
    </lineage>
</organism>
<dbReference type="AlphaFoldDB" id="A0A8S9JUJ7"/>
<feature type="region of interest" description="Disordered" evidence="1">
    <location>
        <begin position="71"/>
        <end position="134"/>
    </location>
</feature>
<dbReference type="EMBL" id="QGKY02000246">
    <property type="protein sequence ID" value="KAF2585177.1"/>
    <property type="molecule type" value="Genomic_DNA"/>
</dbReference>